<evidence type="ECO:0000313" key="2">
    <source>
        <dbReference type="Proteomes" id="UP001321473"/>
    </source>
</evidence>
<keyword evidence="2" id="KW-1185">Reference proteome</keyword>
<dbReference type="Proteomes" id="UP001321473">
    <property type="component" value="Unassembled WGS sequence"/>
</dbReference>
<protein>
    <submittedName>
        <fullName evidence="1">Uncharacterized protein</fullName>
    </submittedName>
</protein>
<accession>A0AAQ4EY80</accession>
<feature type="non-terminal residue" evidence="1">
    <location>
        <position position="213"/>
    </location>
</feature>
<comment type="caution">
    <text evidence="1">The sequence shown here is derived from an EMBL/GenBank/DDBJ whole genome shotgun (WGS) entry which is preliminary data.</text>
</comment>
<proteinExistence type="predicted"/>
<gene>
    <name evidence="1" type="ORF">V5799_019256</name>
</gene>
<dbReference type="AlphaFoldDB" id="A0AAQ4EY80"/>
<name>A0AAQ4EY80_AMBAM</name>
<dbReference type="EMBL" id="JARKHS020009848">
    <property type="protein sequence ID" value="KAK8779403.1"/>
    <property type="molecule type" value="Genomic_DNA"/>
</dbReference>
<sequence length="213" mass="23461">METRKKGVLRSAVAAQWLVPLWFRLDVITGIVVIHPEPLVRVWRRLHANLHDTYSSYVERFIDVVYDGGRNSSEALSSYLRFLRHRSGAVQTTVFERLSLTESEHSEIPVHGQVADLGYMVPKFSAGAWAAAMSRAYGTQAGVSLAVYVSSSELLDAMNQLVSSTSALELLHHTDWWFVQQIGALTSNALFDATGSAFGDAGGVYQGLLCSIQ</sequence>
<evidence type="ECO:0000313" key="1">
    <source>
        <dbReference type="EMBL" id="KAK8779403.1"/>
    </source>
</evidence>
<reference evidence="1 2" key="1">
    <citation type="journal article" date="2023" name="Arcadia Sci">
        <title>De novo assembly of a long-read Amblyomma americanum tick genome.</title>
        <authorList>
            <person name="Chou S."/>
            <person name="Poskanzer K.E."/>
            <person name="Rollins M."/>
            <person name="Thuy-Boun P.S."/>
        </authorList>
    </citation>
    <scope>NUCLEOTIDE SEQUENCE [LARGE SCALE GENOMIC DNA]</scope>
    <source>
        <strain evidence="1">F_SG_1</strain>
        <tissue evidence="1">Salivary glands</tissue>
    </source>
</reference>
<organism evidence="1 2">
    <name type="scientific">Amblyomma americanum</name>
    <name type="common">Lone star tick</name>
    <dbReference type="NCBI Taxonomy" id="6943"/>
    <lineage>
        <taxon>Eukaryota</taxon>
        <taxon>Metazoa</taxon>
        <taxon>Ecdysozoa</taxon>
        <taxon>Arthropoda</taxon>
        <taxon>Chelicerata</taxon>
        <taxon>Arachnida</taxon>
        <taxon>Acari</taxon>
        <taxon>Parasitiformes</taxon>
        <taxon>Ixodida</taxon>
        <taxon>Ixodoidea</taxon>
        <taxon>Ixodidae</taxon>
        <taxon>Amblyomminae</taxon>
        <taxon>Amblyomma</taxon>
    </lineage>
</organism>